<dbReference type="SUPFAM" id="SSF52540">
    <property type="entry name" value="P-loop containing nucleoside triphosphate hydrolases"/>
    <property type="match status" value="1"/>
</dbReference>
<dbReference type="GO" id="GO:0031048">
    <property type="term" value="P:regulatory ncRNA-mediated heterochromatin formation"/>
    <property type="evidence" value="ECO:0007669"/>
    <property type="project" value="TreeGrafter"/>
</dbReference>
<protein>
    <recommendedName>
        <fullName evidence="1">DNA2/NAM7 helicase-like C-terminal domain-containing protein</fullName>
    </recommendedName>
</protein>
<dbReference type="PANTHER" id="PTHR10887">
    <property type="entry name" value="DNA2/NAM7 HELICASE FAMILY"/>
    <property type="match status" value="1"/>
</dbReference>
<reference evidence="2 3" key="2">
    <citation type="submission" date="2017-10" db="EMBL/GenBank/DDBJ databases">
        <title>Extensive intraspecific genome diversity in a model arbuscular mycorrhizal fungus.</title>
        <authorList>
            <person name="Chen E.C.H."/>
            <person name="Morin E."/>
            <person name="Baudet D."/>
            <person name="Noel J."/>
            <person name="Ndikumana S."/>
            <person name="Charron P."/>
            <person name="St-Onge C."/>
            <person name="Giorgi J."/>
            <person name="Grigoriev I.V."/>
            <person name="Roux C."/>
            <person name="Martin F.M."/>
            <person name="Corradi N."/>
        </authorList>
    </citation>
    <scope>NUCLEOTIDE SEQUENCE [LARGE SCALE GENOMIC DNA]</scope>
    <source>
        <strain evidence="2 3">C2</strain>
    </source>
</reference>
<organism evidence="2 3">
    <name type="scientific">Rhizophagus irregularis</name>
    <dbReference type="NCBI Taxonomy" id="588596"/>
    <lineage>
        <taxon>Eukaryota</taxon>
        <taxon>Fungi</taxon>
        <taxon>Fungi incertae sedis</taxon>
        <taxon>Mucoromycota</taxon>
        <taxon>Glomeromycotina</taxon>
        <taxon>Glomeromycetes</taxon>
        <taxon>Glomerales</taxon>
        <taxon>Glomeraceae</taxon>
        <taxon>Rhizophagus</taxon>
    </lineage>
</organism>
<dbReference type="Pfam" id="PF13087">
    <property type="entry name" value="AAA_12"/>
    <property type="match status" value="1"/>
</dbReference>
<name>A0A2N1M1Q9_9GLOM</name>
<dbReference type="InterPro" id="IPR047187">
    <property type="entry name" value="SF1_C_Upf1"/>
</dbReference>
<dbReference type="PANTHER" id="PTHR10887:SF341">
    <property type="entry name" value="NFX1-TYPE ZINC FINGER-CONTAINING PROTEIN 1"/>
    <property type="match status" value="1"/>
</dbReference>
<dbReference type="Proteomes" id="UP000233469">
    <property type="component" value="Unassembled WGS sequence"/>
</dbReference>
<dbReference type="AlphaFoldDB" id="A0A2N1M1Q9"/>
<dbReference type="InterPro" id="IPR027417">
    <property type="entry name" value="P-loop_NTPase"/>
</dbReference>
<dbReference type="InterPro" id="IPR041679">
    <property type="entry name" value="DNA2/NAM7-like_C"/>
</dbReference>
<dbReference type="InterPro" id="IPR045055">
    <property type="entry name" value="DNA2/NAM7-like"/>
</dbReference>
<dbReference type="CDD" id="cd18808">
    <property type="entry name" value="SF1_C_Upf1"/>
    <property type="match status" value="1"/>
</dbReference>
<gene>
    <name evidence="2" type="ORF">RhiirC2_802117</name>
</gene>
<evidence type="ECO:0000259" key="1">
    <source>
        <dbReference type="Pfam" id="PF13087"/>
    </source>
</evidence>
<reference evidence="2 3" key="1">
    <citation type="submission" date="2016-04" db="EMBL/GenBank/DDBJ databases">
        <title>Genome analyses suggest a sexual origin of heterokaryosis in a supposedly ancient asexual fungus.</title>
        <authorList>
            <person name="Ropars J."/>
            <person name="Sedzielewska K."/>
            <person name="Noel J."/>
            <person name="Charron P."/>
            <person name="Farinelli L."/>
            <person name="Marton T."/>
            <person name="Kruger M."/>
            <person name="Pelin A."/>
            <person name="Brachmann A."/>
            <person name="Corradi N."/>
        </authorList>
    </citation>
    <scope>NUCLEOTIDE SEQUENCE [LARGE SCALE GENOMIC DNA]</scope>
    <source>
        <strain evidence="2 3">C2</strain>
    </source>
</reference>
<dbReference type="EMBL" id="LLXL01007363">
    <property type="protein sequence ID" value="PKK55543.1"/>
    <property type="molecule type" value="Genomic_DNA"/>
</dbReference>
<dbReference type="Gene3D" id="3.40.50.300">
    <property type="entry name" value="P-loop containing nucleotide triphosphate hydrolases"/>
    <property type="match status" value="1"/>
</dbReference>
<evidence type="ECO:0000313" key="3">
    <source>
        <dbReference type="Proteomes" id="UP000233469"/>
    </source>
</evidence>
<sequence>MLYLNHFPTVDNFQGEEAKIVIISLVRNCSGKYSSIGFLKSKNKSNVLLSRAKEGMYLIGNSKLMASMPFSSQMNPGGLPQTFDQYGGSS</sequence>
<comment type="caution">
    <text evidence="2">The sequence shown here is derived from an EMBL/GenBank/DDBJ whole genome shotgun (WGS) entry which is preliminary data.</text>
</comment>
<feature type="domain" description="DNA2/NAM7 helicase-like C-terminal" evidence="1">
    <location>
        <begin position="8"/>
        <end position="63"/>
    </location>
</feature>
<evidence type="ECO:0000313" key="2">
    <source>
        <dbReference type="EMBL" id="PKK55543.1"/>
    </source>
</evidence>
<proteinExistence type="predicted"/>
<accession>A0A2N1M1Q9</accession>
<dbReference type="GO" id="GO:0031380">
    <property type="term" value="C:nuclear RNA-directed RNA polymerase complex"/>
    <property type="evidence" value="ECO:0007669"/>
    <property type="project" value="TreeGrafter"/>
</dbReference>